<sequence>MKNYKRRNMHIIILFLVILLLISYYYIEKSIRPTLVSICEVKAKVIATEIINATVREELKNDVLKEQILIPTFDNDGKINMIRTDALAMNTVSSNIASKVQSKIESLANQEFSIPLGSALDSQLLSNTGPMLKFTILHQGSVIVDFVTEFDESGINQTRYKIYITVTVDMRIISPVTTSSVTVNNNVLIAEIVIVGEVPESYMKFPLKE</sequence>
<dbReference type="PIRSF" id="PIRSF021383">
    <property type="entry name" value="YunB"/>
    <property type="match status" value="1"/>
</dbReference>
<keyword evidence="3" id="KW-1185">Reference proteome</keyword>
<protein>
    <submittedName>
        <fullName evidence="2">Sporulation protein YunB</fullName>
    </submittedName>
</protein>
<accession>A0ABS4GHK4</accession>
<keyword evidence="1" id="KW-0812">Transmembrane</keyword>
<keyword evidence="1" id="KW-0472">Membrane</keyword>
<proteinExistence type="predicted"/>
<feature type="transmembrane region" description="Helical" evidence="1">
    <location>
        <begin position="9"/>
        <end position="27"/>
    </location>
</feature>
<evidence type="ECO:0000313" key="3">
    <source>
        <dbReference type="Proteomes" id="UP001519342"/>
    </source>
</evidence>
<dbReference type="NCBIfam" id="TIGR02832">
    <property type="entry name" value="spo_yunB"/>
    <property type="match status" value="1"/>
</dbReference>
<keyword evidence="1" id="KW-1133">Transmembrane helix</keyword>
<evidence type="ECO:0000256" key="1">
    <source>
        <dbReference type="SAM" id="Phobius"/>
    </source>
</evidence>
<dbReference type="Pfam" id="PF09560">
    <property type="entry name" value="Spore_YunB"/>
    <property type="match status" value="1"/>
</dbReference>
<dbReference type="RefSeq" id="WP_209512807.1">
    <property type="nucleotide sequence ID" value="NZ_JAGGKS010000010.1"/>
</dbReference>
<name>A0ABS4GHK4_9FIRM</name>
<gene>
    <name evidence="2" type="ORF">J2Z76_002965</name>
</gene>
<dbReference type="Proteomes" id="UP001519342">
    <property type="component" value="Unassembled WGS sequence"/>
</dbReference>
<dbReference type="EMBL" id="JAGGKS010000010">
    <property type="protein sequence ID" value="MBP1927092.1"/>
    <property type="molecule type" value="Genomic_DNA"/>
</dbReference>
<reference evidence="2 3" key="1">
    <citation type="submission" date="2021-03" db="EMBL/GenBank/DDBJ databases">
        <title>Genomic Encyclopedia of Type Strains, Phase IV (KMG-IV): sequencing the most valuable type-strain genomes for metagenomic binning, comparative biology and taxonomic classification.</title>
        <authorList>
            <person name="Goeker M."/>
        </authorList>
    </citation>
    <scope>NUCLEOTIDE SEQUENCE [LARGE SCALE GENOMIC DNA]</scope>
    <source>
        <strain evidence="2 3">DSM 24004</strain>
    </source>
</reference>
<dbReference type="InterPro" id="IPR014197">
    <property type="entry name" value="Sporulation_prot_YunB"/>
</dbReference>
<organism evidence="2 3">
    <name type="scientific">Sedimentibacter acidaminivorans</name>
    <dbReference type="NCBI Taxonomy" id="913099"/>
    <lineage>
        <taxon>Bacteria</taxon>
        <taxon>Bacillati</taxon>
        <taxon>Bacillota</taxon>
        <taxon>Tissierellia</taxon>
        <taxon>Sedimentibacter</taxon>
    </lineage>
</organism>
<evidence type="ECO:0000313" key="2">
    <source>
        <dbReference type="EMBL" id="MBP1927092.1"/>
    </source>
</evidence>
<comment type="caution">
    <text evidence="2">The sequence shown here is derived from an EMBL/GenBank/DDBJ whole genome shotgun (WGS) entry which is preliminary data.</text>
</comment>